<organism evidence="1 2">
    <name type="scientific">Salix koriyanagi</name>
    <dbReference type="NCBI Taxonomy" id="2511006"/>
    <lineage>
        <taxon>Eukaryota</taxon>
        <taxon>Viridiplantae</taxon>
        <taxon>Streptophyta</taxon>
        <taxon>Embryophyta</taxon>
        <taxon>Tracheophyta</taxon>
        <taxon>Spermatophyta</taxon>
        <taxon>Magnoliopsida</taxon>
        <taxon>eudicotyledons</taxon>
        <taxon>Gunneridae</taxon>
        <taxon>Pentapetalae</taxon>
        <taxon>rosids</taxon>
        <taxon>fabids</taxon>
        <taxon>Malpighiales</taxon>
        <taxon>Salicaceae</taxon>
        <taxon>Saliceae</taxon>
        <taxon>Salix</taxon>
    </lineage>
</organism>
<reference evidence="1" key="2">
    <citation type="journal article" date="2023" name="Int. J. Mol. Sci.">
        <title>De Novo Assembly and Annotation of 11 Diverse Shrub Willow (Salix) Genomes Reveals Novel Gene Organization in Sex-Linked Regions.</title>
        <authorList>
            <person name="Hyden B."/>
            <person name="Feng K."/>
            <person name="Yates T.B."/>
            <person name="Jawdy S."/>
            <person name="Cereghino C."/>
            <person name="Smart L.B."/>
            <person name="Muchero W."/>
        </authorList>
    </citation>
    <scope>NUCLEOTIDE SEQUENCE</scope>
    <source>
        <tissue evidence="1">Shoot tip</tissue>
    </source>
</reference>
<comment type="caution">
    <text evidence="1">The sequence shown here is derived from an EMBL/GenBank/DDBJ whole genome shotgun (WGS) entry which is preliminary data.</text>
</comment>
<dbReference type="AlphaFoldDB" id="A0A9Q1AEZ3"/>
<sequence>MENMTSVAQGFTKSLAMTVVSEIGDKTFFAAAV</sequence>
<dbReference type="EMBL" id="JAPFFM010000003">
    <property type="protein sequence ID" value="KAJ6768641.1"/>
    <property type="molecule type" value="Genomic_DNA"/>
</dbReference>
<protein>
    <recommendedName>
        <fullName evidence="3">GDT1 family protein</fullName>
    </recommendedName>
</protein>
<proteinExistence type="predicted"/>
<evidence type="ECO:0000313" key="2">
    <source>
        <dbReference type="Proteomes" id="UP001151752"/>
    </source>
</evidence>
<accession>A0A9Q1AEZ3</accession>
<reference evidence="1" key="1">
    <citation type="submission" date="2022-11" db="EMBL/GenBank/DDBJ databases">
        <authorList>
            <person name="Hyden B.L."/>
            <person name="Feng K."/>
            <person name="Yates T."/>
            <person name="Jawdy S."/>
            <person name="Smart L.B."/>
            <person name="Muchero W."/>
        </authorList>
    </citation>
    <scope>NUCLEOTIDE SEQUENCE</scope>
    <source>
        <tissue evidence="1">Shoot tip</tissue>
    </source>
</reference>
<name>A0A9Q1AEZ3_9ROSI</name>
<gene>
    <name evidence="1" type="ORF">OIU74_022330</name>
</gene>
<evidence type="ECO:0000313" key="1">
    <source>
        <dbReference type="EMBL" id="KAJ6768641.1"/>
    </source>
</evidence>
<keyword evidence="2" id="KW-1185">Reference proteome</keyword>
<dbReference type="Proteomes" id="UP001151752">
    <property type="component" value="Chromosome 8"/>
</dbReference>
<evidence type="ECO:0008006" key="3">
    <source>
        <dbReference type="Google" id="ProtNLM"/>
    </source>
</evidence>